<keyword evidence="3" id="KW-1185">Reference proteome</keyword>
<sequence length="436" mass="45782">MGFTTLSISLILCLVIASVSAQGAQNSSTNGTDTSVCTSGKGRNRVKCDEIVTQAPVFRADLYQPCGDNCSAMPVPDAAGFFVVKSIEVIQFRILLGLNWTDGWNESNLVALYDLANTSSAGTARLVAPLCGPGDLPKCGPGVPGKLLLEGNLTQEDIAQDSPLDMAGLRQRMRGYFKNTSSSNASVSLASMDAPDMVERAPGIQVLAQAPTADGQPSQTILAGPVYPTNAAALSRSAVPQATGARLDGGTPYHAFLWPIPDTNSTAAGSISATLYNDSSFAYSIVVRRIPANDSVTSCAMEAVNLKLLNSSAVFPNGAFAYTQRGCCGGQAPNFFTSYPTGLQPPPGGEQFLLASAEWPPPSESSSRGVYMGRLLATMQAIDYAVSVRLRTKNFPDGLLLGELRLGCGPDNLGLPASAACQPTSSGARRRRKERR</sequence>
<feature type="signal peptide" evidence="1">
    <location>
        <begin position="1"/>
        <end position="21"/>
    </location>
</feature>
<name>A0ABP1G960_9CHLO</name>
<gene>
    <name evidence="2" type="primary">g10243</name>
    <name evidence="2" type="ORF">VP750_LOCUS9212</name>
</gene>
<dbReference type="EMBL" id="CAXHTA020000017">
    <property type="protein sequence ID" value="CAL5227306.1"/>
    <property type="molecule type" value="Genomic_DNA"/>
</dbReference>
<comment type="caution">
    <text evidence="2">The sequence shown here is derived from an EMBL/GenBank/DDBJ whole genome shotgun (WGS) entry which is preliminary data.</text>
</comment>
<evidence type="ECO:0000313" key="3">
    <source>
        <dbReference type="Proteomes" id="UP001497392"/>
    </source>
</evidence>
<feature type="chain" id="PRO_5045273525" evidence="1">
    <location>
        <begin position="22"/>
        <end position="436"/>
    </location>
</feature>
<evidence type="ECO:0000256" key="1">
    <source>
        <dbReference type="SAM" id="SignalP"/>
    </source>
</evidence>
<evidence type="ECO:0000313" key="2">
    <source>
        <dbReference type="EMBL" id="CAL5227306.1"/>
    </source>
</evidence>
<reference evidence="2 3" key="1">
    <citation type="submission" date="2024-06" db="EMBL/GenBank/DDBJ databases">
        <authorList>
            <person name="Kraege A."/>
            <person name="Thomma B."/>
        </authorList>
    </citation>
    <scope>NUCLEOTIDE SEQUENCE [LARGE SCALE GENOMIC DNA]</scope>
</reference>
<proteinExistence type="predicted"/>
<organism evidence="2 3">
    <name type="scientific">Coccomyxa viridis</name>
    <dbReference type="NCBI Taxonomy" id="1274662"/>
    <lineage>
        <taxon>Eukaryota</taxon>
        <taxon>Viridiplantae</taxon>
        <taxon>Chlorophyta</taxon>
        <taxon>core chlorophytes</taxon>
        <taxon>Trebouxiophyceae</taxon>
        <taxon>Trebouxiophyceae incertae sedis</taxon>
        <taxon>Coccomyxaceae</taxon>
        <taxon>Coccomyxa</taxon>
    </lineage>
</organism>
<keyword evidence="1" id="KW-0732">Signal</keyword>
<dbReference type="Proteomes" id="UP001497392">
    <property type="component" value="Unassembled WGS sequence"/>
</dbReference>
<protein>
    <submittedName>
        <fullName evidence="2">G10243 protein</fullName>
    </submittedName>
</protein>
<accession>A0ABP1G960</accession>